<evidence type="ECO:0000313" key="3">
    <source>
        <dbReference type="Proteomes" id="UP000272942"/>
    </source>
</evidence>
<feature type="compositionally biased region" description="Basic and acidic residues" evidence="1">
    <location>
        <begin position="87"/>
        <end position="97"/>
    </location>
</feature>
<gene>
    <name evidence="2" type="ORF">ECPE_LOCUS7901</name>
</gene>
<dbReference type="AlphaFoldDB" id="A0A183ALR6"/>
<evidence type="ECO:0000256" key="1">
    <source>
        <dbReference type="SAM" id="MobiDB-lite"/>
    </source>
</evidence>
<evidence type="ECO:0000313" key="4">
    <source>
        <dbReference type="WBParaSite" id="ECPE_0000792201-mRNA-1"/>
    </source>
</evidence>
<evidence type="ECO:0000313" key="2">
    <source>
        <dbReference type="EMBL" id="VDP82296.1"/>
    </source>
</evidence>
<reference evidence="2 3" key="2">
    <citation type="submission" date="2018-11" db="EMBL/GenBank/DDBJ databases">
        <authorList>
            <consortium name="Pathogen Informatics"/>
        </authorList>
    </citation>
    <scope>NUCLEOTIDE SEQUENCE [LARGE SCALE GENOMIC DNA]</scope>
    <source>
        <strain evidence="2 3">Egypt</strain>
    </source>
</reference>
<dbReference type="Proteomes" id="UP000272942">
    <property type="component" value="Unassembled WGS sequence"/>
</dbReference>
<reference evidence="4" key="1">
    <citation type="submission" date="2016-06" db="UniProtKB">
        <authorList>
            <consortium name="WormBaseParasite"/>
        </authorList>
    </citation>
    <scope>IDENTIFICATION</scope>
</reference>
<name>A0A183ALR6_9TREM</name>
<sequence length="224" mass="25798">MLWSIWCEGVSGLVGVWDSETHKRLVPATERIPQLVLYSSIIQPLEAMRQFQRVFVELQLMLTFWHEMNRQVNEKTREMSLIQNQKLADKLSQESRHRRDHTRLHRPGEPGDMVDRSSDRLDGHTSEMSPGRNRHRGDSMPHATSASYPQWRLSESERKVSNTGTDSVDGGMRQWSSSSYRNDEDSSDSDREKSTYHDRTTVFSGTSNDTKRSSSSSSTSRGRH</sequence>
<feature type="compositionally biased region" description="Basic and acidic residues" evidence="1">
    <location>
        <begin position="106"/>
        <end position="125"/>
    </location>
</feature>
<dbReference type="WBParaSite" id="ECPE_0000792201-mRNA-1">
    <property type="protein sequence ID" value="ECPE_0000792201-mRNA-1"/>
    <property type="gene ID" value="ECPE_0000792201"/>
</dbReference>
<dbReference type="EMBL" id="UZAN01045245">
    <property type="protein sequence ID" value="VDP82296.1"/>
    <property type="molecule type" value="Genomic_DNA"/>
</dbReference>
<keyword evidence="3" id="KW-1185">Reference proteome</keyword>
<protein>
    <submittedName>
        <fullName evidence="4">Dentin sialophosphoprotein-like</fullName>
    </submittedName>
</protein>
<organism evidence="4">
    <name type="scientific">Echinostoma caproni</name>
    <dbReference type="NCBI Taxonomy" id="27848"/>
    <lineage>
        <taxon>Eukaryota</taxon>
        <taxon>Metazoa</taxon>
        <taxon>Spiralia</taxon>
        <taxon>Lophotrochozoa</taxon>
        <taxon>Platyhelminthes</taxon>
        <taxon>Trematoda</taxon>
        <taxon>Digenea</taxon>
        <taxon>Plagiorchiida</taxon>
        <taxon>Echinostomata</taxon>
        <taxon>Echinostomatoidea</taxon>
        <taxon>Echinostomatidae</taxon>
        <taxon>Echinostoma</taxon>
    </lineage>
</organism>
<feature type="compositionally biased region" description="Basic and acidic residues" evidence="1">
    <location>
        <begin position="181"/>
        <end position="200"/>
    </location>
</feature>
<proteinExistence type="predicted"/>
<feature type="region of interest" description="Disordered" evidence="1">
    <location>
        <begin position="87"/>
        <end position="224"/>
    </location>
</feature>
<accession>A0A183ALR6</accession>
<feature type="compositionally biased region" description="Low complexity" evidence="1">
    <location>
        <begin position="204"/>
        <end position="224"/>
    </location>
</feature>